<comment type="caution">
    <text evidence="1">The sequence shown here is derived from an EMBL/GenBank/DDBJ whole genome shotgun (WGS) entry which is preliminary data.</text>
</comment>
<protein>
    <submittedName>
        <fullName evidence="1">Uncharacterized protein</fullName>
    </submittedName>
</protein>
<dbReference type="EMBL" id="JABEZV010444355">
    <property type="protein sequence ID" value="MBA0730334.1"/>
    <property type="molecule type" value="Genomic_DNA"/>
</dbReference>
<proteinExistence type="predicted"/>
<dbReference type="AlphaFoldDB" id="A0A7J9B3Y2"/>
<feature type="non-terminal residue" evidence="1">
    <location>
        <position position="51"/>
    </location>
</feature>
<accession>A0A7J9B3Y2</accession>
<evidence type="ECO:0000313" key="2">
    <source>
        <dbReference type="Proteomes" id="UP000593574"/>
    </source>
</evidence>
<keyword evidence="2" id="KW-1185">Reference proteome</keyword>
<sequence>MGQSSKADGSGLDEDEDFDMLKGDIQKSIVNGIPSIDFLDSGLETSGIEYW</sequence>
<evidence type="ECO:0000313" key="1">
    <source>
        <dbReference type="EMBL" id="MBA0730334.1"/>
    </source>
</evidence>
<reference evidence="1 2" key="1">
    <citation type="journal article" date="2019" name="Genome Biol. Evol.">
        <title>Insights into the evolution of the New World diploid cottons (Gossypium, subgenus Houzingenia) based on genome sequencing.</title>
        <authorList>
            <person name="Grover C.E."/>
            <person name="Arick M.A. 2nd"/>
            <person name="Thrash A."/>
            <person name="Conover J.L."/>
            <person name="Sanders W.S."/>
            <person name="Peterson D.G."/>
            <person name="Frelichowski J.E."/>
            <person name="Scheffler J.A."/>
            <person name="Scheffler B.E."/>
            <person name="Wendel J.F."/>
        </authorList>
    </citation>
    <scope>NUCLEOTIDE SEQUENCE [LARGE SCALE GENOMIC DNA]</scope>
    <source>
        <strain evidence="1">4</strain>
        <tissue evidence="1">Leaf</tissue>
    </source>
</reference>
<gene>
    <name evidence="1" type="ORF">Golax_022765</name>
</gene>
<name>A0A7J9B3Y2_9ROSI</name>
<dbReference type="Proteomes" id="UP000593574">
    <property type="component" value="Unassembled WGS sequence"/>
</dbReference>
<organism evidence="1 2">
    <name type="scientific">Gossypium laxum</name>
    <dbReference type="NCBI Taxonomy" id="34288"/>
    <lineage>
        <taxon>Eukaryota</taxon>
        <taxon>Viridiplantae</taxon>
        <taxon>Streptophyta</taxon>
        <taxon>Embryophyta</taxon>
        <taxon>Tracheophyta</taxon>
        <taxon>Spermatophyta</taxon>
        <taxon>Magnoliopsida</taxon>
        <taxon>eudicotyledons</taxon>
        <taxon>Gunneridae</taxon>
        <taxon>Pentapetalae</taxon>
        <taxon>rosids</taxon>
        <taxon>malvids</taxon>
        <taxon>Malvales</taxon>
        <taxon>Malvaceae</taxon>
        <taxon>Malvoideae</taxon>
        <taxon>Gossypium</taxon>
    </lineage>
</organism>